<dbReference type="EnsemblMetazoa" id="CJA21302b.1">
    <property type="protein sequence ID" value="CJA21302b.1"/>
    <property type="gene ID" value="WBGene00176874"/>
</dbReference>
<evidence type="ECO:0000313" key="1">
    <source>
        <dbReference type="EnsemblMetazoa" id="CJA21302b.1"/>
    </source>
</evidence>
<protein>
    <submittedName>
        <fullName evidence="1">Uncharacterized protein</fullName>
    </submittedName>
</protein>
<dbReference type="PANTHER" id="PTHR45786:SF74">
    <property type="entry name" value="ATP-DEPENDENT DNA HELICASE"/>
    <property type="match status" value="1"/>
</dbReference>
<proteinExistence type="predicted"/>
<accession>A0A8R1I624</accession>
<dbReference type="Proteomes" id="UP000005237">
    <property type="component" value="Unassembled WGS sequence"/>
</dbReference>
<dbReference type="PANTHER" id="PTHR45786">
    <property type="entry name" value="DNA BINDING PROTEIN-LIKE"/>
    <property type="match status" value="1"/>
</dbReference>
<keyword evidence="2" id="KW-1185">Reference proteome</keyword>
<reference evidence="1" key="2">
    <citation type="submission" date="2022-06" db="UniProtKB">
        <authorList>
            <consortium name="EnsemblMetazoa"/>
        </authorList>
    </citation>
    <scope>IDENTIFICATION</scope>
    <source>
        <strain evidence="1">DF5081</strain>
    </source>
</reference>
<evidence type="ECO:0000313" key="2">
    <source>
        <dbReference type="Proteomes" id="UP000005237"/>
    </source>
</evidence>
<reference evidence="2" key="1">
    <citation type="submission" date="2010-08" db="EMBL/GenBank/DDBJ databases">
        <authorList>
            <consortium name="Caenorhabditis japonica Sequencing Consortium"/>
            <person name="Wilson R.K."/>
        </authorList>
    </citation>
    <scope>NUCLEOTIDE SEQUENCE [LARGE SCALE GENOMIC DNA]</scope>
    <source>
        <strain evidence="2">DF5081</strain>
    </source>
</reference>
<dbReference type="AlphaFoldDB" id="A0A8R1I624"/>
<organism evidence="1 2">
    <name type="scientific">Caenorhabditis japonica</name>
    <dbReference type="NCBI Taxonomy" id="281687"/>
    <lineage>
        <taxon>Eukaryota</taxon>
        <taxon>Metazoa</taxon>
        <taxon>Ecdysozoa</taxon>
        <taxon>Nematoda</taxon>
        <taxon>Chromadorea</taxon>
        <taxon>Rhabditida</taxon>
        <taxon>Rhabditina</taxon>
        <taxon>Rhabditomorpha</taxon>
        <taxon>Rhabditoidea</taxon>
        <taxon>Rhabditidae</taxon>
        <taxon>Peloderinae</taxon>
        <taxon>Caenorhabditis</taxon>
    </lineage>
</organism>
<sequence>MINICCASGDIEVEDNFANFPVQIEKLFTGDSSDADNFQSNIRQLNSALALASMGARKIYHAAGPLHPPTGKALSYGQLYIMDTKQAAEERRSVAPNKNCDRSIMNSLSKLLAEMNAFAKSYKCFHYDVAQGTTLTAFFAKNKYFADQERAGKDLEGIKDSRKLTYIEMTECFTFDKKRGEWKTRKRGGERTIGRIYGVSPGDPERYALRLLFLYTKGATSFSDLKTTKYDNGIPSMQDTFAEAAKTQGLLSGDAVVIKSLEEMAAYHMPAQLRAAFSAILAFSEIGDTQTLWNLFKKDISKDYLNRGYDQEESEARAYYETIGPIGKINEHVRHCTYYCHRQLC</sequence>
<name>A0A8R1I624_CAEJA</name>